<evidence type="ECO:0000313" key="3">
    <source>
        <dbReference type="Proteomes" id="UP000192455"/>
    </source>
</evidence>
<keyword evidence="3" id="KW-1185">Reference proteome</keyword>
<name>A0A1R3WC64_9RHOB</name>
<dbReference type="AlphaFoldDB" id="A0A1R3WC64"/>
<dbReference type="STRING" id="515897.SAMN05421849_0189"/>
<dbReference type="EMBL" id="FTPS01000001">
    <property type="protein sequence ID" value="SIT74633.1"/>
    <property type="molecule type" value="Genomic_DNA"/>
</dbReference>
<evidence type="ECO:0000256" key="1">
    <source>
        <dbReference type="SAM" id="MobiDB-lite"/>
    </source>
</evidence>
<sequence>MSSETGKREGMSVHQNIYCALAAAQMEFGTVAKGSVNPAFKSRYADLADVAAVVIPVLARHGVAVLHYMAGDNVDRMRTEFVHGASETRVHCDVPLLVDRKNMQGMKSATTYAKRIGLESLSGVAPEDDDGNEAAKAPPVRQARPQADRQQGPVDVDVARDSLAKADTLDRLQAIWEALPGNVRACISVTNAKDARKAALSGSVLADDEIPY</sequence>
<evidence type="ECO:0000313" key="2">
    <source>
        <dbReference type="EMBL" id="SIT74633.1"/>
    </source>
</evidence>
<reference evidence="2 3" key="1">
    <citation type="submission" date="2017-01" db="EMBL/GenBank/DDBJ databases">
        <authorList>
            <person name="Mah S.A."/>
            <person name="Swanson W.J."/>
            <person name="Moy G.W."/>
            <person name="Vacquier V.D."/>
        </authorList>
    </citation>
    <scope>NUCLEOTIDE SEQUENCE [LARGE SCALE GENOMIC DNA]</scope>
    <source>
        <strain evidence="2 3">DSM 21219</strain>
    </source>
</reference>
<dbReference type="Pfam" id="PF04404">
    <property type="entry name" value="ERF"/>
    <property type="match status" value="1"/>
</dbReference>
<dbReference type="RefSeq" id="WP_159438943.1">
    <property type="nucleotide sequence ID" value="NZ_FTPS01000001.1"/>
</dbReference>
<gene>
    <name evidence="2" type="ORF">SAMN05421849_0189</name>
</gene>
<dbReference type="Proteomes" id="UP000192455">
    <property type="component" value="Unassembled WGS sequence"/>
</dbReference>
<accession>A0A1R3WC64</accession>
<feature type="region of interest" description="Disordered" evidence="1">
    <location>
        <begin position="122"/>
        <end position="155"/>
    </location>
</feature>
<organism evidence="2 3">
    <name type="scientific">Pontibaca methylaminivorans</name>
    <dbReference type="NCBI Taxonomy" id="515897"/>
    <lineage>
        <taxon>Bacteria</taxon>
        <taxon>Pseudomonadati</taxon>
        <taxon>Pseudomonadota</taxon>
        <taxon>Alphaproteobacteria</taxon>
        <taxon>Rhodobacterales</taxon>
        <taxon>Roseobacteraceae</taxon>
        <taxon>Pontibaca</taxon>
    </lineage>
</organism>
<dbReference type="OrthoDB" id="149299at2"/>
<protein>
    <submittedName>
        <fullName evidence="2">ERF superfamily protein</fullName>
    </submittedName>
</protein>
<dbReference type="InterPro" id="IPR007499">
    <property type="entry name" value="ERF_bacteria_virus"/>
</dbReference>
<proteinExistence type="predicted"/>